<reference evidence="1 2" key="1">
    <citation type="submission" date="2016-06" db="EMBL/GenBank/DDBJ databases">
        <authorList>
            <person name="Haines A.N."/>
            <person name="Council K.R."/>
        </authorList>
    </citation>
    <scope>NUCLEOTIDE SEQUENCE [LARGE SCALE GENOMIC DNA]</scope>
    <source>
        <strain evidence="1 2">SP158-29</strain>
    </source>
</reference>
<evidence type="ECO:0000313" key="1">
    <source>
        <dbReference type="EMBL" id="PCH13316.1"/>
    </source>
</evidence>
<evidence type="ECO:0000313" key="2">
    <source>
        <dbReference type="Proteomes" id="UP000217465"/>
    </source>
</evidence>
<accession>A0A0E2US69</accession>
<organism evidence="1 2">
    <name type="scientific">Streptococcus parauberis</name>
    <dbReference type="NCBI Taxonomy" id="1348"/>
    <lineage>
        <taxon>Bacteria</taxon>
        <taxon>Bacillati</taxon>
        <taxon>Bacillota</taxon>
        <taxon>Bacilli</taxon>
        <taxon>Lactobacillales</taxon>
        <taxon>Streptococcaceae</taxon>
        <taxon>Streptococcus</taxon>
    </lineage>
</organism>
<dbReference type="InterPro" id="IPR051541">
    <property type="entry name" value="PTS_SugarTrans_NitroReg"/>
</dbReference>
<dbReference type="InterPro" id="IPR002178">
    <property type="entry name" value="PTS_EIIA_type-2_dom"/>
</dbReference>
<dbReference type="InterPro" id="IPR016152">
    <property type="entry name" value="PTrfase/Anion_transptr"/>
</dbReference>
<dbReference type="Pfam" id="PF00359">
    <property type="entry name" value="PTS_EIIA_2"/>
    <property type="match status" value="1"/>
</dbReference>
<dbReference type="Gene3D" id="3.40.930.10">
    <property type="entry name" value="Mannitol-specific EII, Chain A"/>
    <property type="match status" value="1"/>
</dbReference>
<dbReference type="PANTHER" id="PTHR47738:SF3">
    <property type="entry name" value="PHOSPHOTRANSFERASE SYSTEM MANNITOL_FRUCTOSE-SPECIFIC IIA DOMAIN CONTAINING PROTEIN"/>
    <property type="match status" value="1"/>
</dbReference>
<dbReference type="eggNOG" id="COG1762">
    <property type="taxonomic scope" value="Bacteria"/>
</dbReference>
<proteinExistence type="predicted"/>
<name>A0A0E2US69_9STRE</name>
<dbReference type="STRING" id="936154.STP_0242"/>
<dbReference type="Proteomes" id="UP000217465">
    <property type="component" value="Unassembled WGS sequence"/>
</dbReference>
<dbReference type="OMA" id="PHAQLEM"/>
<sequence length="157" mass="18293">MLSNIIFTEVKNQESLFNHVADQLIRMKLVKPEYKDALKEREKEFPTGLKIDYKDGSDILFAAIPHTETKYCLEQQVVYVKNKEIINFKHMINPEEDCQVQHLFFIINNKNDGQTEILSNLINFFITKGNIEKLNDLGSKKDEINKFLIEKGVLSND</sequence>
<dbReference type="EMBL" id="NSGR01000005">
    <property type="protein sequence ID" value="PCH13316.1"/>
    <property type="molecule type" value="Genomic_DNA"/>
</dbReference>
<dbReference type="RefSeq" id="WP_013793672.1">
    <property type="nucleotide sequence ID" value="NZ_BAWT01000010.1"/>
</dbReference>
<gene>
    <name evidence="1" type="ORF">A9Y57_00717</name>
</gene>
<dbReference type="PROSITE" id="PS51094">
    <property type="entry name" value="PTS_EIIA_TYPE_2"/>
    <property type="match status" value="1"/>
</dbReference>
<protein>
    <submittedName>
        <fullName evidence="1">PTS system galactitol-specific transporter subunit IIA</fullName>
    </submittedName>
</protein>
<dbReference type="SUPFAM" id="SSF55804">
    <property type="entry name" value="Phoshotransferase/anion transport protein"/>
    <property type="match status" value="1"/>
</dbReference>
<comment type="caution">
    <text evidence="1">The sequence shown here is derived from an EMBL/GenBank/DDBJ whole genome shotgun (WGS) entry which is preliminary data.</text>
</comment>
<dbReference type="PANTHER" id="PTHR47738">
    <property type="entry name" value="PTS SYSTEM FRUCTOSE-LIKE EIIA COMPONENT-RELATED"/>
    <property type="match status" value="1"/>
</dbReference>
<dbReference type="AlphaFoldDB" id="A0A0E2US69"/>